<dbReference type="InterPro" id="IPR029052">
    <property type="entry name" value="Metallo-depent_PP-like"/>
</dbReference>
<evidence type="ECO:0000259" key="2">
    <source>
        <dbReference type="Pfam" id="PF00149"/>
    </source>
</evidence>
<dbReference type="RefSeq" id="WP_053582082.1">
    <property type="nucleotide sequence ID" value="NZ_LGRV01000001.1"/>
</dbReference>
<dbReference type="InterPro" id="IPR050535">
    <property type="entry name" value="DNA_Repair-Maintenance_Comp"/>
</dbReference>
<dbReference type="Gene3D" id="3.60.21.10">
    <property type="match status" value="1"/>
</dbReference>
<dbReference type="PANTHER" id="PTHR30337:SF7">
    <property type="entry name" value="PHOSPHOESTERASE"/>
    <property type="match status" value="1"/>
</dbReference>
<evidence type="ECO:0000313" key="3">
    <source>
        <dbReference type="EMBL" id="KOS71619.1"/>
    </source>
</evidence>
<keyword evidence="1" id="KW-0378">Hydrolase</keyword>
<dbReference type="Pfam" id="PF00149">
    <property type="entry name" value="Metallophos"/>
    <property type="match status" value="1"/>
</dbReference>
<dbReference type="InterPro" id="IPR014576">
    <property type="entry name" value="Pesterase_YhaO"/>
</dbReference>
<dbReference type="PANTHER" id="PTHR30337">
    <property type="entry name" value="COMPONENT OF ATP-DEPENDENT DSDNA EXONUCLEASE"/>
    <property type="match status" value="1"/>
</dbReference>
<dbReference type="InterPro" id="IPR004843">
    <property type="entry name" value="Calcineurin-like_PHP"/>
</dbReference>
<sequence>MSTIRFFHMADLHLDSPFKGLFGLPEDKLKKIRESTFEAFDKIIHKAVKEKPDFLLIVGDIYDGENRSLQAQRRFQTAMETLFHHNIPVILSYGNHDHLSGSWTRFALPSNVYELPVDTSIVQLKIRGQQVNVYGFSYGERHVKTSMMDTYPVAQDSHAIHIGMLHGSESSDATHAVYAPFKKEQLLEKNYHYWALGHIHKRQLLQQSPPIVYPGNIQSRHRKEQGIKGFYDVTLSQTDVELTFVPTSAVVYNTIEVDCSDVLHANELLTKCEEALAINRQEYGASVVELQLNNIDEQAETLFEHASVEAWLETIREAEERVEPMCWVQKLSVAKSTTTTYEPTVATESVINLIEQWGMPEWKDILKDLYQHAGGARFIEPLTEQDIEHLKINTQALLVDEIQRA</sequence>
<dbReference type="SUPFAM" id="SSF56300">
    <property type="entry name" value="Metallo-dependent phosphatases"/>
    <property type="match status" value="1"/>
</dbReference>
<comment type="caution">
    <text evidence="3">The sequence shown here is derived from an EMBL/GenBank/DDBJ whole genome shotgun (WGS) entry which is preliminary data.</text>
</comment>
<reference evidence="4" key="1">
    <citation type="submission" date="2015-07" db="EMBL/GenBank/DDBJ databases">
        <title>Fjat-14205 dsm 2895.</title>
        <authorList>
            <person name="Liu B."/>
            <person name="Wang J."/>
            <person name="Zhu Y."/>
            <person name="Liu G."/>
            <person name="Chen Q."/>
            <person name="Chen Z."/>
            <person name="Lan J."/>
            <person name="Che J."/>
            <person name="Ge C."/>
            <person name="Shi H."/>
            <person name="Pan Z."/>
            <person name="Liu X."/>
        </authorList>
    </citation>
    <scope>NUCLEOTIDE SEQUENCE [LARGE SCALE GENOMIC DNA]</scope>
    <source>
        <strain evidence="4">DSM 25560</strain>
    </source>
</reference>
<protein>
    <recommendedName>
        <fullName evidence="2">Calcineurin-like phosphoesterase domain-containing protein</fullName>
    </recommendedName>
</protein>
<dbReference type="EMBL" id="LGRV01000001">
    <property type="protein sequence ID" value="KOS71619.1"/>
    <property type="molecule type" value="Genomic_DNA"/>
</dbReference>
<evidence type="ECO:0000313" key="4">
    <source>
        <dbReference type="Proteomes" id="UP000050668"/>
    </source>
</evidence>
<organism evidence="3 4">
    <name type="scientific">Lysinibacillus contaminans</name>
    <dbReference type="NCBI Taxonomy" id="1293441"/>
    <lineage>
        <taxon>Bacteria</taxon>
        <taxon>Bacillati</taxon>
        <taxon>Bacillota</taxon>
        <taxon>Bacilli</taxon>
        <taxon>Bacillales</taxon>
        <taxon>Bacillaceae</taxon>
        <taxon>Lysinibacillus</taxon>
    </lineage>
</organism>
<dbReference type="Proteomes" id="UP000050668">
    <property type="component" value="Unassembled WGS sequence"/>
</dbReference>
<evidence type="ECO:0000256" key="1">
    <source>
        <dbReference type="ARBA" id="ARBA00022801"/>
    </source>
</evidence>
<name>A0ABR5K5Q3_9BACI</name>
<keyword evidence="4" id="KW-1185">Reference proteome</keyword>
<dbReference type="InterPro" id="IPR041796">
    <property type="entry name" value="Mre11_N"/>
</dbReference>
<gene>
    <name evidence="3" type="ORF">AEA09_01110</name>
</gene>
<proteinExistence type="predicted"/>
<dbReference type="PIRSF" id="PIRSF033091">
    <property type="entry name" value="Pesterase_YhaO"/>
    <property type="match status" value="1"/>
</dbReference>
<accession>A0ABR5K5Q3</accession>
<dbReference type="CDD" id="cd00840">
    <property type="entry name" value="MPP_Mre11_N"/>
    <property type="match status" value="1"/>
</dbReference>
<feature type="domain" description="Calcineurin-like phosphoesterase" evidence="2">
    <location>
        <begin position="4"/>
        <end position="201"/>
    </location>
</feature>